<dbReference type="Gene3D" id="2.30.30.90">
    <property type="match status" value="1"/>
</dbReference>
<reference evidence="3 4" key="1">
    <citation type="submission" date="2019-05" db="EMBL/GenBank/DDBJ databases">
        <title>Draft Whole-Genome sequence of the green sulfur bacterium Prosthecochloris vibrioformis DSM 260.</title>
        <authorList>
            <person name="Meyer T.E."/>
            <person name="Kyndt J.A."/>
        </authorList>
    </citation>
    <scope>NUCLEOTIDE SEQUENCE [LARGE SCALE GENOMIC DNA]</scope>
    <source>
        <strain evidence="3 4">DSM 260</strain>
    </source>
</reference>
<evidence type="ECO:0000256" key="1">
    <source>
        <dbReference type="ARBA" id="ARBA00023004"/>
    </source>
</evidence>
<dbReference type="RefSeq" id="WP_068866547.1">
    <property type="nucleotide sequence ID" value="NZ_VDCI01000002.1"/>
</dbReference>
<dbReference type="PANTHER" id="PTHR43151:SF1">
    <property type="entry name" value="SSR2333 PROTEIN"/>
    <property type="match status" value="1"/>
</dbReference>
<dbReference type="InterPro" id="IPR008988">
    <property type="entry name" value="Transcriptional_repressor_C"/>
</dbReference>
<keyword evidence="1" id="KW-0408">Iron</keyword>
<dbReference type="GO" id="GO:0046914">
    <property type="term" value="F:transition metal ion binding"/>
    <property type="evidence" value="ECO:0007669"/>
    <property type="project" value="InterPro"/>
</dbReference>
<dbReference type="InterPro" id="IPR007167">
    <property type="entry name" value="Fe-transptr_FeoA-like"/>
</dbReference>
<protein>
    <submittedName>
        <fullName evidence="3">Ferrous iron transport protein A</fullName>
    </submittedName>
</protein>
<dbReference type="SUPFAM" id="SSF50037">
    <property type="entry name" value="C-terminal domain of transcriptional repressors"/>
    <property type="match status" value="1"/>
</dbReference>
<comment type="caution">
    <text evidence="3">The sequence shown here is derived from an EMBL/GenBank/DDBJ whole genome shotgun (WGS) entry which is preliminary data.</text>
</comment>
<evidence type="ECO:0000313" key="4">
    <source>
        <dbReference type="Proteomes" id="UP000309544"/>
    </source>
</evidence>
<organism evidence="3 4">
    <name type="scientific">Prosthecochloris vibrioformis</name>
    <name type="common">Chlorobium vibrioforme</name>
    <dbReference type="NCBI Taxonomy" id="1098"/>
    <lineage>
        <taxon>Bacteria</taxon>
        <taxon>Pseudomonadati</taxon>
        <taxon>Chlorobiota</taxon>
        <taxon>Chlorobiia</taxon>
        <taxon>Chlorobiales</taxon>
        <taxon>Chlorobiaceae</taxon>
        <taxon>Prosthecochloris</taxon>
    </lineage>
</organism>
<evidence type="ECO:0000259" key="2">
    <source>
        <dbReference type="SMART" id="SM00899"/>
    </source>
</evidence>
<dbReference type="AlphaFoldDB" id="A0A5C4S1A5"/>
<dbReference type="EMBL" id="VDCI01000002">
    <property type="protein sequence ID" value="TNJ37240.1"/>
    <property type="molecule type" value="Genomic_DNA"/>
</dbReference>
<keyword evidence="4" id="KW-1185">Reference proteome</keyword>
<dbReference type="PANTHER" id="PTHR43151">
    <property type="entry name" value="FEOA FAMILY PROTEIN"/>
    <property type="match status" value="1"/>
</dbReference>
<gene>
    <name evidence="3" type="ORF">FGF68_03180</name>
</gene>
<dbReference type="Pfam" id="PF04023">
    <property type="entry name" value="FeoA"/>
    <property type="match status" value="1"/>
</dbReference>
<name>A0A5C4S1A5_PROVB</name>
<dbReference type="SMART" id="SM00899">
    <property type="entry name" value="FeoA"/>
    <property type="match status" value="1"/>
</dbReference>
<dbReference type="InterPro" id="IPR053184">
    <property type="entry name" value="FeoA-like"/>
</dbReference>
<dbReference type="InterPro" id="IPR038157">
    <property type="entry name" value="FeoA_core_dom"/>
</dbReference>
<feature type="domain" description="Ferrous iron transporter FeoA-like" evidence="2">
    <location>
        <begin position="4"/>
        <end position="89"/>
    </location>
</feature>
<sequence>MQTTLLASLKPGEGGTIAALSSGKNGQGRGFGFRMHKQHNPQRLREMGLVEGRLITVQQNRGRGPLVIRLGETRLILGRGMAEHIHVKQ</sequence>
<accession>A0A5C4S1A5</accession>
<proteinExistence type="predicted"/>
<evidence type="ECO:0000313" key="3">
    <source>
        <dbReference type="EMBL" id="TNJ37240.1"/>
    </source>
</evidence>
<dbReference type="Proteomes" id="UP000309544">
    <property type="component" value="Unassembled WGS sequence"/>
</dbReference>